<keyword evidence="8" id="KW-1185">Reference proteome</keyword>
<keyword evidence="3 6" id="KW-0812">Transmembrane</keyword>
<evidence type="ECO:0000256" key="3">
    <source>
        <dbReference type="ARBA" id="ARBA00022692"/>
    </source>
</evidence>
<feature type="transmembrane region" description="Helical" evidence="6">
    <location>
        <begin position="138"/>
        <end position="159"/>
    </location>
</feature>
<dbReference type="RefSeq" id="WP_263072091.1">
    <property type="nucleotide sequence ID" value="NZ_JAOUSF010000002.1"/>
</dbReference>
<reference evidence="7" key="1">
    <citation type="submission" date="2022-10" db="EMBL/GenBank/DDBJ databases">
        <title>Description of Fervidibacillus gen. nov. in the family Fervidibacillaceae fam. nov. with two species, Fervidibacillus albus sp. nov., and Fervidibacillus halotolerans sp. nov., isolated from tidal flat sediments.</title>
        <authorList>
            <person name="Kwon K.K."/>
            <person name="Yang S.-H."/>
        </authorList>
    </citation>
    <scope>NUCLEOTIDE SEQUENCE</scope>
    <source>
        <strain evidence="7">JCM 19140</strain>
    </source>
</reference>
<evidence type="ECO:0000313" key="7">
    <source>
        <dbReference type="EMBL" id="MCU9612880.1"/>
    </source>
</evidence>
<comment type="caution">
    <text evidence="7">The sequence shown here is derived from an EMBL/GenBank/DDBJ whole genome shotgun (WGS) entry which is preliminary data.</text>
</comment>
<accession>A0AAE3LLW4</accession>
<dbReference type="Proteomes" id="UP001209318">
    <property type="component" value="Unassembled WGS sequence"/>
</dbReference>
<dbReference type="GO" id="GO:0005886">
    <property type="term" value="C:plasma membrane"/>
    <property type="evidence" value="ECO:0007669"/>
    <property type="project" value="UniProtKB-SubCell"/>
</dbReference>
<organism evidence="7 8">
    <name type="scientific">Perspicuibacillus lycopersici</name>
    <dbReference type="NCBI Taxonomy" id="1325689"/>
    <lineage>
        <taxon>Bacteria</taxon>
        <taxon>Bacillati</taxon>
        <taxon>Bacillota</taxon>
        <taxon>Bacilli</taxon>
        <taxon>Bacillales</taxon>
        <taxon>Bacillaceae</taxon>
        <taxon>Perspicuibacillus</taxon>
    </lineage>
</organism>
<dbReference type="InterPro" id="IPR007300">
    <property type="entry name" value="CidB/LrgB"/>
</dbReference>
<keyword evidence="4 6" id="KW-1133">Transmembrane helix</keyword>
<evidence type="ECO:0000256" key="2">
    <source>
        <dbReference type="ARBA" id="ARBA00022475"/>
    </source>
</evidence>
<comment type="subcellular location">
    <subcellularLocation>
        <location evidence="1">Cell membrane</location>
        <topology evidence="1">Multi-pass membrane protein</topology>
    </subcellularLocation>
</comment>
<dbReference type="AlphaFoldDB" id="A0AAE3LLW4"/>
<keyword evidence="5 6" id="KW-0472">Membrane</keyword>
<keyword evidence="2" id="KW-1003">Cell membrane</keyword>
<feature type="transmembrane region" description="Helical" evidence="6">
    <location>
        <begin position="85"/>
        <end position="117"/>
    </location>
</feature>
<evidence type="ECO:0000256" key="1">
    <source>
        <dbReference type="ARBA" id="ARBA00004651"/>
    </source>
</evidence>
<evidence type="ECO:0000256" key="5">
    <source>
        <dbReference type="ARBA" id="ARBA00023136"/>
    </source>
</evidence>
<proteinExistence type="predicted"/>
<name>A0AAE3LLW4_9BACI</name>
<feature type="transmembrane region" description="Helical" evidence="6">
    <location>
        <begin position="27"/>
        <end position="47"/>
    </location>
</feature>
<protein>
    <submittedName>
        <fullName evidence="7">LrgB family protein</fullName>
    </submittedName>
</protein>
<feature type="transmembrane region" description="Helical" evidence="6">
    <location>
        <begin position="59"/>
        <end position="79"/>
    </location>
</feature>
<evidence type="ECO:0000313" key="8">
    <source>
        <dbReference type="Proteomes" id="UP001209318"/>
    </source>
</evidence>
<sequence length="231" mass="25241">MNLIIFTILTFLIYRFTKKANKKWNFPLLHPLLISPMLIIILIKSLNISTDTYAHASKLLTFMLGPATVAFAIPIYKHFHLVKKYIANIIVSVTAGTLVAIFSSFALAMVLGLNADYIISVLPRSITTPIAIEVSKEIGGLPTLTTIFVIITGIIGGIIGPYEIKWLSIKSPIARGLALGMSAHGVGTSKAMEYGEQEATFSTLAMIFAAWITLAWASLLIPALMNIFHLH</sequence>
<gene>
    <name evidence="7" type="ORF">OEV98_04865</name>
</gene>
<evidence type="ECO:0000256" key="4">
    <source>
        <dbReference type="ARBA" id="ARBA00022989"/>
    </source>
</evidence>
<dbReference type="EMBL" id="JAOUSF010000002">
    <property type="protein sequence ID" value="MCU9612880.1"/>
    <property type="molecule type" value="Genomic_DNA"/>
</dbReference>
<feature type="transmembrane region" description="Helical" evidence="6">
    <location>
        <begin position="204"/>
        <end position="228"/>
    </location>
</feature>
<evidence type="ECO:0000256" key="6">
    <source>
        <dbReference type="SAM" id="Phobius"/>
    </source>
</evidence>
<dbReference type="PANTHER" id="PTHR30249:SF17">
    <property type="entry name" value="HOLIN-LIKE PROTEIN CIDB"/>
    <property type="match status" value="1"/>
</dbReference>
<dbReference type="Pfam" id="PF04172">
    <property type="entry name" value="LrgB"/>
    <property type="match status" value="1"/>
</dbReference>
<dbReference type="PANTHER" id="PTHR30249">
    <property type="entry name" value="PUTATIVE SEROTONIN TRANSPORTER"/>
    <property type="match status" value="1"/>
</dbReference>